<dbReference type="Pfam" id="PF20434">
    <property type="entry name" value="BD-FAE"/>
    <property type="match status" value="1"/>
</dbReference>
<dbReference type="InterPro" id="IPR050300">
    <property type="entry name" value="GDXG_lipolytic_enzyme"/>
</dbReference>
<gene>
    <name evidence="4" type="ORF">RM541_08750</name>
</gene>
<dbReference type="InterPro" id="IPR029058">
    <property type="entry name" value="AB_hydrolase_fold"/>
</dbReference>
<dbReference type="GO" id="GO:0016787">
    <property type="term" value="F:hydrolase activity"/>
    <property type="evidence" value="ECO:0007669"/>
    <property type="project" value="UniProtKB-KW"/>
</dbReference>
<keyword evidence="5" id="KW-1185">Reference proteome</keyword>
<evidence type="ECO:0000259" key="3">
    <source>
        <dbReference type="Pfam" id="PF20434"/>
    </source>
</evidence>
<dbReference type="Gene3D" id="3.40.50.1820">
    <property type="entry name" value="alpha/beta hydrolase"/>
    <property type="match status" value="1"/>
</dbReference>
<reference evidence="4 5" key="1">
    <citation type="submission" date="2023-09" db="EMBL/GenBank/DDBJ databases">
        <authorList>
            <person name="Rey-Velasco X."/>
        </authorList>
    </citation>
    <scope>NUCLEOTIDE SEQUENCE [LARGE SCALE GENOMIC DNA]</scope>
    <source>
        <strain evidence="4 5">F225</strain>
    </source>
</reference>
<feature type="domain" description="BD-FAE-like" evidence="3">
    <location>
        <begin position="72"/>
        <end position="266"/>
    </location>
</feature>
<name>A0ABU3DRW1_9FLAO</name>
<comment type="caution">
    <text evidence="4">The sequence shown here is derived from an EMBL/GenBank/DDBJ whole genome shotgun (WGS) entry which is preliminary data.</text>
</comment>
<keyword evidence="2" id="KW-0732">Signal</keyword>
<organism evidence="4 5">
    <name type="scientific">Autumnicola psychrophila</name>
    <dbReference type="NCBI Taxonomy" id="3075592"/>
    <lineage>
        <taxon>Bacteria</taxon>
        <taxon>Pseudomonadati</taxon>
        <taxon>Bacteroidota</taxon>
        <taxon>Flavobacteriia</taxon>
        <taxon>Flavobacteriales</taxon>
        <taxon>Flavobacteriaceae</taxon>
        <taxon>Autumnicola</taxon>
    </lineage>
</organism>
<dbReference type="PANTHER" id="PTHR48081:SF6">
    <property type="entry name" value="PEPTIDASE S9 PROLYL OLIGOPEPTIDASE CATALYTIC DOMAIN-CONTAINING PROTEIN"/>
    <property type="match status" value="1"/>
</dbReference>
<evidence type="ECO:0000313" key="4">
    <source>
        <dbReference type="EMBL" id="MDT0686453.1"/>
    </source>
</evidence>
<proteinExistence type="predicted"/>
<evidence type="ECO:0000256" key="1">
    <source>
        <dbReference type="ARBA" id="ARBA00022801"/>
    </source>
</evidence>
<feature type="signal peptide" evidence="2">
    <location>
        <begin position="1"/>
        <end position="26"/>
    </location>
</feature>
<dbReference type="PANTHER" id="PTHR48081">
    <property type="entry name" value="AB HYDROLASE SUPERFAMILY PROTEIN C4A8.06C"/>
    <property type="match status" value="1"/>
</dbReference>
<keyword evidence="1 4" id="KW-0378">Hydrolase</keyword>
<evidence type="ECO:0000256" key="2">
    <source>
        <dbReference type="SAM" id="SignalP"/>
    </source>
</evidence>
<evidence type="ECO:0000313" key="5">
    <source>
        <dbReference type="Proteomes" id="UP001253848"/>
    </source>
</evidence>
<feature type="chain" id="PRO_5045410886" evidence="2">
    <location>
        <begin position="27"/>
        <end position="324"/>
    </location>
</feature>
<dbReference type="Proteomes" id="UP001253848">
    <property type="component" value="Unassembled WGS sequence"/>
</dbReference>
<dbReference type="RefSeq" id="WP_311499775.1">
    <property type="nucleotide sequence ID" value="NZ_JAVRHN010000005.1"/>
</dbReference>
<accession>A0ABU3DRW1</accession>
<dbReference type="InterPro" id="IPR049492">
    <property type="entry name" value="BD-FAE-like_dom"/>
</dbReference>
<dbReference type="SUPFAM" id="SSF53474">
    <property type="entry name" value="alpha/beta-Hydrolases"/>
    <property type="match status" value="1"/>
</dbReference>
<dbReference type="EMBL" id="JAVRHN010000005">
    <property type="protein sequence ID" value="MDT0686453.1"/>
    <property type="molecule type" value="Genomic_DNA"/>
</dbReference>
<sequence length="324" mass="36194">MKKLSILKHSLFCTFITMCSFSTGFAQDEVINLYDEAIPAAITSENYKEQPEIDTEGNLKRIRKVSNPTLSVFYPKERNGTAVLIFPGGGYGHLAVQAEGSKVAHWFNKIGITAFVLKYRLPSDEIMKEKSLAPLTDARQAIKKVRQNAEKYKIDPQKIGVIGFSAGGHLAASLSTRFAEDLYSEIAEVSARPNFSILIYPVISMLDAYTHFGSRENLLGTAPSEDVIQQFSNENLVTEQTPPTFLVHATDDQAVPVENSLVYYSALKERNVPVELHIYEKGGHGFGLGHDGTQQYWPATLEKWLQQHSYLKFSENSSKDLKKP</sequence>
<protein>
    <submittedName>
        <fullName evidence="4">Alpha/beta hydrolase</fullName>
    </submittedName>
</protein>